<dbReference type="InterPro" id="IPR050495">
    <property type="entry name" value="ATG22/LtaA_families"/>
</dbReference>
<sequence>MISLKNKRSVNLKINKEQWSWIMYDWANSAYGIIVTTAVLPVYFKSMTSANHVSAASSTAYWGYANSFSTLLVSLLAPFLGALADYPHFKKRLLSMFCWLGIVMTVGLVFVPASQWRLLLLVYVLSAIGYSVSNLFYDSFLTDVSNDEQMNKISTYGYAYGYLGGVIAFILFLVLELTSGFGKLDGTGIAHWSFVIAALWWLVFYLPLQRNVTQKYSVKSTASPLKGSFKRVFQTIKHIKQYKQVAWFLVAYFFYIDGVDTIFTMATAIGMDIGIKTSELMIVMLVVQLIAVPFSILFGWFADKTSTRKGILLGIVVYLLICLYALNLKSSFDFWVLAILVGTSQGGLQALSRSYFGKIIPKESGSEFYGFYNILGKFSAVMGPFIVAIVTQLTGKSTIGAASLSVLFLVGLVIFAILPRMVKNSK</sequence>
<proteinExistence type="predicted"/>
<accession>A0A0R1KJI9</accession>
<evidence type="ECO:0000256" key="1">
    <source>
        <dbReference type="ARBA" id="ARBA00004651"/>
    </source>
</evidence>
<feature type="transmembrane region" description="Helical" evidence="6">
    <location>
        <begin position="245"/>
        <end position="269"/>
    </location>
</feature>
<evidence type="ECO:0000256" key="2">
    <source>
        <dbReference type="ARBA" id="ARBA00022448"/>
    </source>
</evidence>
<dbReference type="STRING" id="1423788.FC78_GL001473"/>
<name>A0A0R1KJI9_9LACO</name>
<feature type="transmembrane region" description="Helical" evidence="6">
    <location>
        <begin position="334"/>
        <end position="356"/>
    </location>
</feature>
<protein>
    <recommendedName>
        <fullName evidence="7">Major facilitator superfamily (MFS) profile domain-containing protein</fullName>
    </recommendedName>
</protein>
<evidence type="ECO:0000256" key="3">
    <source>
        <dbReference type="ARBA" id="ARBA00022692"/>
    </source>
</evidence>
<reference evidence="8 9" key="1">
    <citation type="journal article" date="2015" name="Genome Announc.">
        <title>Expanding the biotechnology potential of lactobacilli through comparative genomics of 213 strains and associated genera.</title>
        <authorList>
            <person name="Sun Z."/>
            <person name="Harris H.M."/>
            <person name="McCann A."/>
            <person name="Guo C."/>
            <person name="Argimon S."/>
            <person name="Zhang W."/>
            <person name="Yang X."/>
            <person name="Jeffery I.B."/>
            <person name="Cooney J.C."/>
            <person name="Kagawa T.F."/>
            <person name="Liu W."/>
            <person name="Song Y."/>
            <person name="Salvetti E."/>
            <person name="Wrobel A."/>
            <person name="Rasinkangas P."/>
            <person name="Parkhill J."/>
            <person name="Rea M.C."/>
            <person name="O'Sullivan O."/>
            <person name="Ritari J."/>
            <person name="Douillard F.P."/>
            <person name="Paul Ross R."/>
            <person name="Yang R."/>
            <person name="Briner A.E."/>
            <person name="Felis G.E."/>
            <person name="de Vos W.M."/>
            <person name="Barrangou R."/>
            <person name="Klaenhammer T.R."/>
            <person name="Caufield P.W."/>
            <person name="Cui Y."/>
            <person name="Zhang H."/>
            <person name="O'Toole P.W."/>
        </authorList>
    </citation>
    <scope>NUCLEOTIDE SEQUENCE [LARGE SCALE GENOMIC DNA]</scope>
    <source>
        <strain evidence="8 9">DSM 19674</strain>
    </source>
</reference>
<dbReference type="PANTHER" id="PTHR23519:SF1">
    <property type="entry name" value="AUTOPHAGY-RELATED PROTEIN 22"/>
    <property type="match status" value="1"/>
</dbReference>
<feature type="transmembrane region" description="Helical" evidence="6">
    <location>
        <begin position="21"/>
        <end position="44"/>
    </location>
</feature>
<organism evidence="8 9">
    <name type="scientific">Companilactobacillus bobalius DSM 19674</name>
    <dbReference type="NCBI Taxonomy" id="1423788"/>
    <lineage>
        <taxon>Bacteria</taxon>
        <taxon>Bacillati</taxon>
        <taxon>Bacillota</taxon>
        <taxon>Bacilli</taxon>
        <taxon>Lactobacillales</taxon>
        <taxon>Lactobacillaceae</taxon>
        <taxon>Companilactobacillus</taxon>
        <taxon>Companilactobacillus bobalius</taxon>
    </lineage>
</organism>
<feature type="transmembrane region" description="Helical" evidence="6">
    <location>
        <begin position="64"/>
        <end position="86"/>
    </location>
</feature>
<evidence type="ECO:0000256" key="6">
    <source>
        <dbReference type="SAM" id="Phobius"/>
    </source>
</evidence>
<comment type="subcellular location">
    <subcellularLocation>
        <location evidence="1">Cell membrane</location>
        <topology evidence="1">Multi-pass membrane protein</topology>
    </subcellularLocation>
</comment>
<feature type="transmembrane region" description="Helical" evidence="6">
    <location>
        <begin position="93"/>
        <end position="112"/>
    </location>
</feature>
<dbReference type="EMBL" id="AZDY01000036">
    <property type="protein sequence ID" value="KRK83516.1"/>
    <property type="molecule type" value="Genomic_DNA"/>
</dbReference>
<keyword evidence="2" id="KW-0813">Transport</keyword>
<dbReference type="GO" id="GO:0022857">
    <property type="term" value="F:transmembrane transporter activity"/>
    <property type="evidence" value="ECO:0007669"/>
    <property type="project" value="InterPro"/>
</dbReference>
<evidence type="ECO:0000313" key="9">
    <source>
        <dbReference type="Proteomes" id="UP000051515"/>
    </source>
</evidence>
<dbReference type="AlphaFoldDB" id="A0A0R1KJI9"/>
<feature type="transmembrane region" description="Helical" evidence="6">
    <location>
        <begin position="281"/>
        <end position="301"/>
    </location>
</feature>
<dbReference type="InterPro" id="IPR036259">
    <property type="entry name" value="MFS_trans_sf"/>
</dbReference>
<feature type="domain" description="Major facilitator superfamily (MFS) profile" evidence="7">
    <location>
        <begin position="244"/>
        <end position="426"/>
    </location>
</feature>
<dbReference type="SUPFAM" id="SSF103473">
    <property type="entry name" value="MFS general substrate transporter"/>
    <property type="match status" value="1"/>
</dbReference>
<dbReference type="Proteomes" id="UP000051515">
    <property type="component" value="Unassembled WGS sequence"/>
</dbReference>
<keyword evidence="5 6" id="KW-0472">Membrane</keyword>
<keyword evidence="9" id="KW-1185">Reference proteome</keyword>
<dbReference type="PROSITE" id="PS50850">
    <property type="entry name" value="MFS"/>
    <property type="match status" value="1"/>
</dbReference>
<feature type="transmembrane region" description="Helical" evidence="6">
    <location>
        <begin position="399"/>
        <end position="418"/>
    </location>
</feature>
<evidence type="ECO:0000256" key="5">
    <source>
        <dbReference type="ARBA" id="ARBA00023136"/>
    </source>
</evidence>
<dbReference type="PATRIC" id="fig|1423788.3.peg.1519"/>
<keyword evidence="4 6" id="KW-1133">Transmembrane helix</keyword>
<dbReference type="InterPro" id="IPR024671">
    <property type="entry name" value="Atg22-like"/>
</dbReference>
<gene>
    <name evidence="8" type="ORF">FC78_GL001473</name>
</gene>
<dbReference type="InterPro" id="IPR020846">
    <property type="entry name" value="MFS_dom"/>
</dbReference>
<feature type="transmembrane region" description="Helical" evidence="6">
    <location>
        <begin position="118"/>
        <end position="137"/>
    </location>
</feature>
<evidence type="ECO:0000256" key="4">
    <source>
        <dbReference type="ARBA" id="ARBA00022989"/>
    </source>
</evidence>
<dbReference type="PANTHER" id="PTHR23519">
    <property type="entry name" value="AUTOPHAGY-RELATED PROTEIN 22"/>
    <property type="match status" value="1"/>
</dbReference>
<evidence type="ECO:0000313" key="8">
    <source>
        <dbReference type="EMBL" id="KRK83516.1"/>
    </source>
</evidence>
<dbReference type="Pfam" id="PF11700">
    <property type="entry name" value="ATG22"/>
    <property type="match status" value="2"/>
</dbReference>
<feature type="transmembrane region" description="Helical" evidence="6">
    <location>
        <begin position="189"/>
        <end position="208"/>
    </location>
</feature>
<feature type="transmembrane region" description="Helical" evidence="6">
    <location>
        <begin position="368"/>
        <end position="393"/>
    </location>
</feature>
<comment type="caution">
    <text evidence="8">The sequence shown here is derived from an EMBL/GenBank/DDBJ whole genome shotgun (WGS) entry which is preliminary data.</text>
</comment>
<evidence type="ECO:0000259" key="7">
    <source>
        <dbReference type="PROSITE" id="PS50850"/>
    </source>
</evidence>
<feature type="transmembrane region" description="Helical" evidence="6">
    <location>
        <begin position="158"/>
        <end position="177"/>
    </location>
</feature>
<dbReference type="GO" id="GO:0005886">
    <property type="term" value="C:plasma membrane"/>
    <property type="evidence" value="ECO:0007669"/>
    <property type="project" value="UniProtKB-SubCell"/>
</dbReference>
<feature type="transmembrane region" description="Helical" evidence="6">
    <location>
        <begin position="310"/>
        <end position="328"/>
    </location>
</feature>
<keyword evidence="3 6" id="KW-0812">Transmembrane</keyword>
<dbReference type="Gene3D" id="1.20.1250.20">
    <property type="entry name" value="MFS general substrate transporter like domains"/>
    <property type="match status" value="2"/>
</dbReference>